<gene>
    <name evidence="2" type="ORF">BKA03_002573</name>
</gene>
<dbReference type="Proteomes" id="UP000547973">
    <property type="component" value="Unassembled WGS sequence"/>
</dbReference>
<evidence type="ECO:0000256" key="1">
    <source>
        <dbReference type="SAM" id="Phobius"/>
    </source>
</evidence>
<dbReference type="AlphaFoldDB" id="A0A7Y9ZBR4"/>
<dbReference type="OrthoDB" id="5184179at2"/>
<feature type="transmembrane region" description="Helical" evidence="1">
    <location>
        <begin position="213"/>
        <end position="237"/>
    </location>
</feature>
<dbReference type="RefSeq" id="WP_152649470.1">
    <property type="nucleotide sequence ID" value="NZ_BBRC01000002.1"/>
</dbReference>
<organism evidence="2 3">
    <name type="scientific">Demequina lutea</name>
    <dbReference type="NCBI Taxonomy" id="431489"/>
    <lineage>
        <taxon>Bacteria</taxon>
        <taxon>Bacillati</taxon>
        <taxon>Actinomycetota</taxon>
        <taxon>Actinomycetes</taxon>
        <taxon>Micrococcales</taxon>
        <taxon>Demequinaceae</taxon>
        <taxon>Demequina</taxon>
    </lineage>
</organism>
<feature type="transmembrane region" description="Helical" evidence="1">
    <location>
        <begin position="172"/>
        <end position="201"/>
    </location>
</feature>
<keyword evidence="1" id="KW-0812">Transmembrane</keyword>
<keyword evidence="3" id="KW-1185">Reference proteome</keyword>
<feature type="transmembrane region" description="Helical" evidence="1">
    <location>
        <begin position="269"/>
        <end position="287"/>
    </location>
</feature>
<feature type="transmembrane region" description="Helical" evidence="1">
    <location>
        <begin position="299"/>
        <end position="318"/>
    </location>
</feature>
<evidence type="ECO:0008006" key="4">
    <source>
        <dbReference type="Google" id="ProtNLM"/>
    </source>
</evidence>
<accession>A0A7Y9ZBR4</accession>
<dbReference type="EMBL" id="JACBZO010000001">
    <property type="protein sequence ID" value="NYI42454.1"/>
    <property type="molecule type" value="Genomic_DNA"/>
</dbReference>
<evidence type="ECO:0000313" key="2">
    <source>
        <dbReference type="EMBL" id="NYI42454.1"/>
    </source>
</evidence>
<proteinExistence type="predicted"/>
<comment type="caution">
    <text evidence="2">The sequence shown here is derived from an EMBL/GenBank/DDBJ whole genome shotgun (WGS) entry which is preliminary data.</text>
</comment>
<evidence type="ECO:0000313" key="3">
    <source>
        <dbReference type="Proteomes" id="UP000547973"/>
    </source>
</evidence>
<feature type="transmembrane region" description="Helical" evidence="1">
    <location>
        <begin position="12"/>
        <end position="33"/>
    </location>
</feature>
<sequence length="512" mass="54855">MRGLLASRRGMLIANIAVPVLFVAVTVALRGWALQVWQPLNADEAELMAQAHAAERSILPFTTWTMGTTGPIWPMFLAVLGHLGYPLTIASAHLLAAILTGIMGFLVWILMRRVLGNAKGLLVAVMMWLPLALIFPVGARSDFGALTTELLPSVLVLSAALFRPASLASRPWLFAPVGLLCGLAVGSKYQVVPVAGALLIAQLISTHQSRRRTLLASAWWVAGAATPFAIIAIALVISPSVSLDLIRQNLSFLSAYAGKLDVASRVANFVWLFSRQVYVVLVLILLARLSSLSSRRVMITRIGLALSGFIAVAAGGMAFPHYLWFLYIALALAAAQPVRKGARLIPWARDLRARRALAGLALVGLLDVMVFGIASDRLIIAGPSTVRAGLSADSVPRDAAVAAACPAGSHVLVWGWAAELYVYYSWENTVPFMNTLGLRSTPANLEAARPIVSKGIANADCVIDASGPPFFGADTSASLELVYPEFTVVLNKDFTKRRGVLHCESCTLYVRN</sequence>
<name>A0A7Y9ZBR4_9MICO</name>
<feature type="transmembrane region" description="Helical" evidence="1">
    <location>
        <begin position="83"/>
        <end position="109"/>
    </location>
</feature>
<protein>
    <recommendedName>
        <fullName evidence="4">Dolichyl-phosphate-mannose-protein mannosyltransferase</fullName>
    </recommendedName>
</protein>
<feature type="transmembrane region" description="Helical" evidence="1">
    <location>
        <begin position="121"/>
        <end position="139"/>
    </location>
</feature>
<keyword evidence="1" id="KW-0472">Membrane</keyword>
<keyword evidence="1" id="KW-1133">Transmembrane helix</keyword>
<reference evidence="2 3" key="1">
    <citation type="submission" date="2020-07" db="EMBL/GenBank/DDBJ databases">
        <title>Sequencing the genomes of 1000 actinobacteria strains.</title>
        <authorList>
            <person name="Klenk H.-P."/>
        </authorList>
    </citation>
    <scope>NUCLEOTIDE SEQUENCE [LARGE SCALE GENOMIC DNA]</scope>
    <source>
        <strain evidence="2 3">DSM 19970</strain>
    </source>
</reference>